<evidence type="ECO:0000256" key="7">
    <source>
        <dbReference type="ARBA" id="ARBA00049047"/>
    </source>
</evidence>
<accession>A0A7W7Y361</accession>
<comment type="catalytic activity">
    <reaction evidence="7 8">
        <text>(1S,2R)-1-C-(indol-3-yl)glycerol 3-phosphate + L-serine = D-glyceraldehyde 3-phosphate + L-tryptophan + H2O</text>
        <dbReference type="Rhea" id="RHEA:10532"/>
        <dbReference type="ChEBI" id="CHEBI:15377"/>
        <dbReference type="ChEBI" id="CHEBI:33384"/>
        <dbReference type="ChEBI" id="CHEBI:57912"/>
        <dbReference type="ChEBI" id="CHEBI:58866"/>
        <dbReference type="ChEBI" id="CHEBI:59776"/>
        <dbReference type="EC" id="4.2.1.20"/>
    </reaction>
</comment>
<keyword evidence="5 8" id="KW-0057">Aromatic amino acid biosynthesis</keyword>
<keyword evidence="3 8" id="KW-0028">Amino-acid biosynthesis</keyword>
<comment type="function">
    <text evidence="8">The alpha subunit is responsible for the aldol cleavage of indoleglycerol phosphate to indole and glyceraldehyde 3-phosphate.</text>
</comment>
<evidence type="ECO:0000256" key="4">
    <source>
        <dbReference type="ARBA" id="ARBA00022822"/>
    </source>
</evidence>
<evidence type="ECO:0000256" key="5">
    <source>
        <dbReference type="ARBA" id="ARBA00023141"/>
    </source>
</evidence>
<comment type="pathway">
    <text evidence="1 8">Amino-acid biosynthesis; L-tryptophan biosynthesis; L-tryptophan from chorismate: step 5/5.</text>
</comment>
<comment type="caution">
    <text evidence="10">The sequence shown here is derived from an EMBL/GenBank/DDBJ whole genome shotgun (WGS) entry which is preliminary data.</text>
</comment>
<dbReference type="InterPro" id="IPR013785">
    <property type="entry name" value="Aldolase_TIM"/>
</dbReference>
<dbReference type="GO" id="GO:0004834">
    <property type="term" value="F:tryptophan synthase activity"/>
    <property type="evidence" value="ECO:0007669"/>
    <property type="project" value="UniProtKB-UniRule"/>
</dbReference>
<evidence type="ECO:0000256" key="8">
    <source>
        <dbReference type="HAMAP-Rule" id="MF_00131"/>
    </source>
</evidence>
<evidence type="ECO:0000256" key="9">
    <source>
        <dbReference type="RuleBase" id="RU003662"/>
    </source>
</evidence>
<gene>
    <name evidence="8" type="primary">trpA</name>
    <name evidence="10" type="ORF">HNR37_000255</name>
</gene>
<feature type="active site" description="Proton acceptor" evidence="8">
    <location>
        <position position="37"/>
    </location>
</feature>
<keyword evidence="11" id="KW-1185">Reference proteome</keyword>
<evidence type="ECO:0000256" key="1">
    <source>
        <dbReference type="ARBA" id="ARBA00004733"/>
    </source>
</evidence>
<sequence length="246" mass="26951">MSLYSRIVPYITLGYPDMETTNQFIQLCYRLGIKTIEIGVPFSDPMADGPVIQSAGDYARKKGIHFGSLEDLVIQPDKADHYIMTYANLFLHRGPEKTFTWLQSMGYQGAIIPDANFGVDSALTVDKKKDFALVSFISTTTDDHRIIEIARQAQGFIYAVSSPNVTGKSVDTFDAIESKITLAKQHTRTPINIGFGIKDAAAVRRALNVADGAIIGTALIQCINADASTSQNLKAMEDYLITLSDS</sequence>
<dbReference type="UniPathway" id="UPA00035">
    <property type="reaction ID" value="UER00044"/>
</dbReference>
<evidence type="ECO:0000256" key="3">
    <source>
        <dbReference type="ARBA" id="ARBA00022605"/>
    </source>
</evidence>
<dbReference type="HAMAP" id="MF_00131">
    <property type="entry name" value="Trp_synth_alpha"/>
    <property type="match status" value="1"/>
</dbReference>
<keyword evidence="4 8" id="KW-0822">Tryptophan biosynthesis</keyword>
<dbReference type="EC" id="4.2.1.20" evidence="8"/>
<dbReference type="Pfam" id="PF00290">
    <property type="entry name" value="Trp_syntA"/>
    <property type="match status" value="1"/>
</dbReference>
<dbReference type="InterPro" id="IPR018204">
    <property type="entry name" value="Trp_synthase_alpha_AS"/>
</dbReference>
<dbReference type="PANTHER" id="PTHR43406:SF1">
    <property type="entry name" value="TRYPTOPHAN SYNTHASE ALPHA CHAIN, CHLOROPLASTIC"/>
    <property type="match status" value="1"/>
</dbReference>
<dbReference type="NCBIfam" id="TIGR00262">
    <property type="entry name" value="trpA"/>
    <property type="match status" value="1"/>
</dbReference>
<comment type="subunit">
    <text evidence="2 8">Tetramer of two alpha and two beta chains.</text>
</comment>
<evidence type="ECO:0000256" key="6">
    <source>
        <dbReference type="ARBA" id="ARBA00023239"/>
    </source>
</evidence>
<dbReference type="GO" id="GO:0005829">
    <property type="term" value="C:cytosol"/>
    <property type="evidence" value="ECO:0007669"/>
    <property type="project" value="TreeGrafter"/>
</dbReference>
<proteinExistence type="inferred from homology"/>
<feature type="active site" description="Proton acceptor" evidence="8">
    <location>
        <position position="48"/>
    </location>
</feature>
<dbReference type="Gene3D" id="3.20.20.70">
    <property type="entry name" value="Aldolase class I"/>
    <property type="match status" value="1"/>
</dbReference>
<evidence type="ECO:0000313" key="10">
    <source>
        <dbReference type="EMBL" id="MBB5020952.1"/>
    </source>
</evidence>
<dbReference type="PANTHER" id="PTHR43406">
    <property type="entry name" value="TRYPTOPHAN SYNTHASE, ALPHA CHAIN"/>
    <property type="match status" value="1"/>
</dbReference>
<dbReference type="PROSITE" id="PS00167">
    <property type="entry name" value="TRP_SYNTHASE_ALPHA"/>
    <property type="match status" value="1"/>
</dbReference>
<dbReference type="RefSeq" id="WP_183728672.1">
    <property type="nucleotide sequence ID" value="NZ_JACHID010000001.1"/>
</dbReference>
<reference evidence="10 11" key="1">
    <citation type="submission" date="2020-08" db="EMBL/GenBank/DDBJ databases">
        <title>Genomic Encyclopedia of Type Strains, Phase IV (KMG-IV): sequencing the most valuable type-strain genomes for metagenomic binning, comparative biology and taxonomic classification.</title>
        <authorList>
            <person name="Goeker M."/>
        </authorList>
    </citation>
    <scope>NUCLEOTIDE SEQUENCE [LARGE SCALE GENOMIC DNA]</scope>
    <source>
        <strain evidence="10 11">DSM 22071</strain>
    </source>
</reference>
<dbReference type="AlphaFoldDB" id="A0A7W7Y361"/>
<dbReference type="CDD" id="cd04724">
    <property type="entry name" value="Tryptophan_synthase_alpha"/>
    <property type="match status" value="1"/>
</dbReference>
<keyword evidence="6 8" id="KW-0456">Lyase</keyword>
<dbReference type="InterPro" id="IPR011060">
    <property type="entry name" value="RibuloseP-bd_barrel"/>
</dbReference>
<dbReference type="InterPro" id="IPR002028">
    <property type="entry name" value="Trp_synthase_suA"/>
</dbReference>
<evidence type="ECO:0000313" key="11">
    <source>
        <dbReference type="Proteomes" id="UP000528322"/>
    </source>
</evidence>
<comment type="similarity">
    <text evidence="8 9">Belongs to the TrpA family.</text>
</comment>
<dbReference type="Proteomes" id="UP000528322">
    <property type="component" value="Unassembled WGS sequence"/>
</dbReference>
<organism evidence="10 11">
    <name type="scientific">Desulfurispira natronophila</name>
    <dbReference type="NCBI Taxonomy" id="682562"/>
    <lineage>
        <taxon>Bacteria</taxon>
        <taxon>Pseudomonadati</taxon>
        <taxon>Chrysiogenota</taxon>
        <taxon>Chrysiogenia</taxon>
        <taxon>Chrysiogenales</taxon>
        <taxon>Chrysiogenaceae</taxon>
        <taxon>Desulfurispira</taxon>
    </lineage>
</organism>
<evidence type="ECO:0000256" key="2">
    <source>
        <dbReference type="ARBA" id="ARBA00011270"/>
    </source>
</evidence>
<dbReference type="EMBL" id="JACHID010000001">
    <property type="protein sequence ID" value="MBB5020952.1"/>
    <property type="molecule type" value="Genomic_DNA"/>
</dbReference>
<protein>
    <recommendedName>
        <fullName evidence="8">Tryptophan synthase alpha chain</fullName>
        <ecNumber evidence="8">4.2.1.20</ecNumber>
    </recommendedName>
</protein>
<name>A0A7W7Y361_9BACT</name>
<dbReference type="SUPFAM" id="SSF51366">
    <property type="entry name" value="Ribulose-phoshate binding barrel"/>
    <property type="match status" value="1"/>
</dbReference>